<comment type="caution">
    <text evidence="1">The sequence shown here is derived from an EMBL/GenBank/DDBJ whole genome shotgun (WGS) entry which is preliminary data.</text>
</comment>
<dbReference type="EMBL" id="JBBNAE010000001">
    <property type="protein sequence ID" value="KAK9155396.1"/>
    <property type="molecule type" value="Genomic_DNA"/>
</dbReference>
<protein>
    <submittedName>
        <fullName evidence="1">Uncharacterized protein</fullName>
    </submittedName>
</protein>
<accession>A0AAP0PWJ0</accession>
<evidence type="ECO:0000313" key="1">
    <source>
        <dbReference type="EMBL" id="KAK9155396.1"/>
    </source>
</evidence>
<organism evidence="1 2">
    <name type="scientific">Stephania japonica</name>
    <dbReference type="NCBI Taxonomy" id="461633"/>
    <lineage>
        <taxon>Eukaryota</taxon>
        <taxon>Viridiplantae</taxon>
        <taxon>Streptophyta</taxon>
        <taxon>Embryophyta</taxon>
        <taxon>Tracheophyta</taxon>
        <taxon>Spermatophyta</taxon>
        <taxon>Magnoliopsida</taxon>
        <taxon>Ranunculales</taxon>
        <taxon>Menispermaceae</taxon>
        <taxon>Menispermoideae</taxon>
        <taxon>Cissampelideae</taxon>
        <taxon>Stephania</taxon>
    </lineage>
</organism>
<dbReference type="Gene3D" id="1.10.510.10">
    <property type="entry name" value="Transferase(Phosphotransferase) domain 1"/>
    <property type="match status" value="1"/>
</dbReference>
<evidence type="ECO:0000313" key="2">
    <source>
        <dbReference type="Proteomes" id="UP001417504"/>
    </source>
</evidence>
<proteinExistence type="predicted"/>
<keyword evidence="2" id="KW-1185">Reference proteome</keyword>
<dbReference type="SUPFAM" id="SSF56112">
    <property type="entry name" value="Protein kinase-like (PK-like)"/>
    <property type="match status" value="1"/>
</dbReference>
<dbReference type="Proteomes" id="UP001417504">
    <property type="component" value="Unassembled WGS sequence"/>
</dbReference>
<dbReference type="AlphaFoldDB" id="A0AAP0PWJ0"/>
<gene>
    <name evidence="1" type="ORF">Sjap_002876</name>
</gene>
<name>A0AAP0PWJ0_9MAGN</name>
<dbReference type="InterPro" id="IPR011009">
    <property type="entry name" value="Kinase-like_dom_sf"/>
</dbReference>
<sequence length="102" mass="11519">MRALTRVRVFWDRNSKFMDVEKFSFAVSRKRDWASLMCAICIAVAPEVPGTASRELREFLGCCLKKESMRQWTAAQLMNHPYVMQSNYGQNHSGGLVNGGGS</sequence>
<reference evidence="1 2" key="1">
    <citation type="submission" date="2024-01" db="EMBL/GenBank/DDBJ databases">
        <title>Genome assemblies of Stephania.</title>
        <authorList>
            <person name="Yang L."/>
        </authorList>
    </citation>
    <scope>NUCLEOTIDE SEQUENCE [LARGE SCALE GENOMIC DNA]</scope>
    <source>
        <strain evidence="1">QJT</strain>
        <tissue evidence="1">Leaf</tissue>
    </source>
</reference>